<gene>
    <name evidence="1" type="ORF">SAMN04488134_10325</name>
</gene>
<evidence type="ECO:0000313" key="2">
    <source>
        <dbReference type="Proteomes" id="UP000199300"/>
    </source>
</evidence>
<protein>
    <submittedName>
        <fullName evidence="1">NPH3 family protein</fullName>
    </submittedName>
</protein>
<name>A0A1H8L096_9BACI</name>
<dbReference type="Gene3D" id="1.10.260.40">
    <property type="entry name" value="lambda repressor-like DNA-binding domains"/>
    <property type="match status" value="1"/>
</dbReference>
<keyword evidence="2" id="KW-1185">Reference proteome</keyword>
<dbReference type="RefSeq" id="WP_091495758.1">
    <property type="nucleotide sequence ID" value="NZ_FODJ01000003.1"/>
</dbReference>
<proteinExistence type="predicted"/>
<sequence length="198" mass="22938">MNEELNKILMSVQLLFDTDGITRKLEWIRGEYEHSIEPGVGIQTGFGHTFSRMSLTKFEEAVQRTNNDQDEDFHQYLNKLMFEKDVTQATISRRSLIKKSALSRYINGSREVPVYIVSRIALSLKLNLVQTETLLRKVGKTFKEARMDAVIMEAIEQEIFDVVKVEAVLQRFTNREESLLTKKEQDELGFGDMEIEVI</sequence>
<dbReference type="STRING" id="872970.SAMN04488134_10325"/>
<dbReference type="SUPFAM" id="SSF47413">
    <property type="entry name" value="lambda repressor-like DNA-binding domains"/>
    <property type="match status" value="1"/>
</dbReference>
<dbReference type="GO" id="GO:0003677">
    <property type="term" value="F:DNA binding"/>
    <property type="evidence" value="ECO:0007669"/>
    <property type="project" value="InterPro"/>
</dbReference>
<reference evidence="1 2" key="1">
    <citation type="submission" date="2016-10" db="EMBL/GenBank/DDBJ databases">
        <authorList>
            <person name="de Groot N.N."/>
        </authorList>
    </citation>
    <scope>NUCLEOTIDE SEQUENCE [LARGE SCALE GENOMIC DNA]</scope>
    <source>
        <strain evidence="1 2">CGMCC 1.10434</strain>
    </source>
</reference>
<dbReference type="EMBL" id="FODJ01000003">
    <property type="protein sequence ID" value="SEN98256.1"/>
    <property type="molecule type" value="Genomic_DNA"/>
</dbReference>
<dbReference type="AlphaFoldDB" id="A0A1H8L096"/>
<organism evidence="1 2">
    <name type="scientific">Amphibacillus marinus</name>
    <dbReference type="NCBI Taxonomy" id="872970"/>
    <lineage>
        <taxon>Bacteria</taxon>
        <taxon>Bacillati</taxon>
        <taxon>Bacillota</taxon>
        <taxon>Bacilli</taxon>
        <taxon>Bacillales</taxon>
        <taxon>Bacillaceae</taxon>
        <taxon>Amphibacillus</taxon>
    </lineage>
</organism>
<dbReference type="OrthoDB" id="2966211at2"/>
<evidence type="ECO:0000313" key="1">
    <source>
        <dbReference type="EMBL" id="SEN98256.1"/>
    </source>
</evidence>
<dbReference type="InterPro" id="IPR010982">
    <property type="entry name" value="Lambda_DNA-bd_dom_sf"/>
</dbReference>
<dbReference type="Proteomes" id="UP000199300">
    <property type="component" value="Unassembled WGS sequence"/>
</dbReference>
<accession>A0A1H8L096</accession>